<keyword evidence="1" id="KW-1133">Transmembrane helix</keyword>
<feature type="transmembrane region" description="Helical" evidence="1">
    <location>
        <begin position="50"/>
        <end position="75"/>
    </location>
</feature>
<name>A0AAV3RLK7_LITER</name>
<organism evidence="2 3">
    <name type="scientific">Lithospermum erythrorhizon</name>
    <name type="common">Purple gromwell</name>
    <name type="synonym">Lithospermum officinale var. erythrorhizon</name>
    <dbReference type="NCBI Taxonomy" id="34254"/>
    <lineage>
        <taxon>Eukaryota</taxon>
        <taxon>Viridiplantae</taxon>
        <taxon>Streptophyta</taxon>
        <taxon>Embryophyta</taxon>
        <taxon>Tracheophyta</taxon>
        <taxon>Spermatophyta</taxon>
        <taxon>Magnoliopsida</taxon>
        <taxon>eudicotyledons</taxon>
        <taxon>Gunneridae</taxon>
        <taxon>Pentapetalae</taxon>
        <taxon>asterids</taxon>
        <taxon>lamiids</taxon>
        <taxon>Boraginales</taxon>
        <taxon>Boraginaceae</taxon>
        <taxon>Boraginoideae</taxon>
        <taxon>Lithospermeae</taxon>
        <taxon>Lithospermum</taxon>
    </lineage>
</organism>
<evidence type="ECO:0000313" key="2">
    <source>
        <dbReference type="EMBL" id="GAA0180425.1"/>
    </source>
</evidence>
<protein>
    <submittedName>
        <fullName evidence="2">Uncharacterized protein</fullName>
    </submittedName>
</protein>
<dbReference type="EMBL" id="BAABME010010623">
    <property type="protein sequence ID" value="GAA0180425.1"/>
    <property type="molecule type" value="Genomic_DNA"/>
</dbReference>
<dbReference type="AlphaFoldDB" id="A0AAV3RLK7"/>
<feature type="transmembrane region" description="Helical" evidence="1">
    <location>
        <begin position="24"/>
        <end position="44"/>
    </location>
</feature>
<gene>
    <name evidence="2" type="ORF">LIER_30106</name>
</gene>
<sequence>MFASCANLCMALNKPPRHGITDSLIMFPLLASPITNLITLFSYISEVVTWLIFFSMWMTLFLLPLLSLFAGLLCLS</sequence>
<keyword evidence="1" id="KW-0812">Transmembrane</keyword>
<reference evidence="2 3" key="1">
    <citation type="submission" date="2024-01" db="EMBL/GenBank/DDBJ databases">
        <title>The complete chloroplast genome sequence of Lithospermum erythrorhizon: insights into the phylogenetic relationship among Boraginaceae species and the maternal lineages of purple gromwells.</title>
        <authorList>
            <person name="Okada T."/>
            <person name="Watanabe K."/>
        </authorList>
    </citation>
    <scope>NUCLEOTIDE SEQUENCE [LARGE SCALE GENOMIC DNA]</scope>
</reference>
<proteinExistence type="predicted"/>
<evidence type="ECO:0000313" key="3">
    <source>
        <dbReference type="Proteomes" id="UP001454036"/>
    </source>
</evidence>
<evidence type="ECO:0000256" key="1">
    <source>
        <dbReference type="SAM" id="Phobius"/>
    </source>
</evidence>
<comment type="caution">
    <text evidence="2">The sequence shown here is derived from an EMBL/GenBank/DDBJ whole genome shotgun (WGS) entry which is preliminary data.</text>
</comment>
<accession>A0AAV3RLK7</accession>
<keyword evidence="1" id="KW-0472">Membrane</keyword>
<dbReference type="Proteomes" id="UP001454036">
    <property type="component" value="Unassembled WGS sequence"/>
</dbReference>
<keyword evidence="3" id="KW-1185">Reference proteome</keyword>